<comment type="caution">
    <text evidence="5">The sequence shown here is derived from an EMBL/GenBank/DDBJ whole genome shotgun (WGS) entry which is preliminary data.</text>
</comment>
<dbReference type="InterPro" id="IPR036388">
    <property type="entry name" value="WH-like_DNA-bd_sf"/>
</dbReference>
<dbReference type="Pfam" id="PF01022">
    <property type="entry name" value="HTH_5"/>
    <property type="match status" value="1"/>
</dbReference>
<gene>
    <name evidence="5" type="ORF">JJB11_12035</name>
</gene>
<evidence type="ECO:0000313" key="6">
    <source>
        <dbReference type="Proteomes" id="UP000630528"/>
    </source>
</evidence>
<dbReference type="InterPro" id="IPR051011">
    <property type="entry name" value="Metal_resp_trans_reg"/>
</dbReference>
<evidence type="ECO:0000259" key="4">
    <source>
        <dbReference type="PROSITE" id="PS50987"/>
    </source>
</evidence>
<dbReference type="EMBL" id="JAEPWM010000004">
    <property type="protein sequence ID" value="MBK6006821.1"/>
    <property type="molecule type" value="Genomic_DNA"/>
</dbReference>
<dbReference type="NCBIfam" id="NF033788">
    <property type="entry name" value="HTH_metalloreg"/>
    <property type="match status" value="1"/>
</dbReference>
<dbReference type="SUPFAM" id="SSF46785">
    <property type="entry name" value="Winged helix' DNA-binding domain"/>
    <property type="match status" value="1"/>
</dbReference>
<evidence type="ECO:0000256" key="3">
    <source>
        <dbReference type="ARBA" id="ARBA00023163"/>
    </source>
</evidence>
<dbReference type="PANTHER" id="PTHR43132:SF2">
    <property type="entry name" value="ARSENICAL RESISTANCE OPERON REPRESSOR ARSR-RELATED"/>
    <property type="match status" value="1"/>
</dbReference>
<dbReference type="GO" id="GO:0003677">
    <property type="term" value="F:DNA binding"/>
    <property type="evidence" value="ECO:0007669"/>
    <property type="project" value="UniProtKB-KW"/>
</dbReference>
<proteinExistence type="predicted"/>
<reference evidence="5" key="1">
    <citation type="journal article" date="2012" name="J. Microbiol. Biotechnol.">
        <title>Ramlibacter ginsenosidimutans sp. nov., with ginsenoside-converting activity.</title>
        <authorList>
            <person name="Wang L."/>
            <person name="An D.S."/>
            <person name="Kim S.G."/>
            <person name="Jin F.X."/>
            <person name="Kim S.C."/>
            <person name="Lee S.T."/>
            <person name="Im W.T."/>
        </authorList>
    </citation>
    <scope>NUCLEOTIDE SEQUENCE</scope>
    <source>
        <strain evidence="5">KACC 17527</strain>
    </source>
</reference>
<protein>
    <submittedName>
        <fullName evidence="5">Helix-turn-helix transcriptional regulator</fullName>
    </submittedName>
</protein>
<dbReference type="Proteomes" id="UP000630528">
    <property type="component" value="Unassembled WGS sequence"/>
</dbReference>
<feature type="domain" description="HTH arsR-type" evidence="4">
    <location>
        <begin position="11"/>
        <end position="105"/>
    </location>
</feature>
<evidence type="ECO:0000256" key="2">
    <source>
        <dbReference type="ARBA" id="ARBA00023125"/>
    </source>
</evidence>
<keyword evidence="2" id="KW-0238">DNA-binding</keyword>
<sequence length="105" mass="11931">MTVRTTMDPARMRAEADRITAALRLLAHPDRMLLLCTLSQREMCVSELEEELDLHQPSLSQQLGVLRSEGVVAPRKDGKNVFYKVTDPTLMQILAALYRTFCPKE</sequence>
<keyword evidence="3" id="KW-0804">Transcription</keyword>
<dbReference type="PANTHER" id="PTHR43132">
    <property type="entry name" value="ARSENICAL RESISTANCE OPERON REPRESSOR ARSR-RELATED"/>
    <property type="match status" value="1"/>
</dbReference>
<evidence type="ECO:0000256" key="1">
    <source>
        <dbReference type="ARBA" id="ARBA00023015"/>
    </source>
</evidence>
<dbReference type="InterPro" id="IPR011991">
    <property type="entry name" value="ArsR-like_HTH"/>
</dbReference>
<dbReference type="InterPro" id="IPR001845">
    <property type="entry name" value="HTH_ArsR_DNA-bd_dom"/>
</dbReference>
<dbReference type="CDD" id="cd00090">
    <property type="entry name" value="HTH_ARSR"/>
    <property type="match status" value="1"/>
</dbReference>
<organism evidence="5 6">
    <name type="scientific">Ramlibacter ginsenosidimutans</name>
    <dbReference type="NCBI Taxonomy" id="502333"/>
    <lineage>
        <taxon>Bacteria</taxon>
        <taxon>Pseudomonadati</taxon>
        <taxon>Pseudomonadota</taxon>
        <taxon>Betaproteobacteria</taxon>
        <taxon>Burkholderiales</taxon>
        <taxon>Comamonadaceae</taxon>
        <taxon>Ramlibacter</taxon>
    </lineage>
</organism>
<dbReference type="InterPro" id="IPR036390">
    <property type="entry name" value="WH_DNA-bd_sf"/>
</dbReference>
<dbReference type="Gene3D" id="1.10.10.10">
    <property type="entry name" value="Winged helix-like DNA-binding domain superfamily/Winged helix DNA-binding domain"/>
    <property type="match status" value="1"/>
</dbReference>
<keyword evidence="6" id="KW-1185">Reference proteome</keyword>
<reference evidence="5" key="2">
    <citation type="submission" date="2021-01" db="EMBL/GenBank/DDBJ databases">
        <authorList>
            <person name="Kang M."/>
        </authorList>
    </citation>
    <scope>NUCLEOTIDE SEQUENCE</scope>
    <source>
        <strain evidence="5">KACC 17527</strain>
    </source>
</reference>
<keyword evidence="1" id="KW-0805">Transcription regulation</keyword>
<evidence type="ECO:0000313" key="5">
    <source>
        <dbReference type="EMBL" id="MBK6006821.1"/>
    </source>
</evidence>
<accession>A0A934TSM5</accession>
<dbReference type="PROSITE" id="PS50987">
    <property type="entry name" value="HTH_ARSR_2"/>
    <property type="match status" value="1"/>
</dbReference>
<dbReference type="SMART" id="SM00418">
    <property type="entry name" value="HTH_ARSR"/>
    <property type="match status" value="1"/>
</dbReference>
<dbReference type="PRINTS" id="PR00778">
    <property type="entry name" value="HTHARSR"/>
</dbReference>
<dbReference type="AlphaFoldDB" id="A0A934TSM5"/>
<dbReference type="RefSeq" id="WP_201171001.1">
    <property type="nucleotide sequence ID" value="NZ_JAEPWM010000004.1"/>
</dbReference>
<dbReference type="GO" id="GO:0003700">
    <property type="term" value="F:DNA-binding transcription factor activity"/>
    <property type="evidence" value="ECO:0007669"/>
    <property type="project" value="InterPro"/>
</dbReference>
<name>A0A934TSM5_9BURK</name>